<keyword evidence="2" id="KW-0472">Membrane</keyword>
<evidence type="ECO:0008006" key="6">
    <source>
        <dbReference type="Google" id="ProtNLM"/>
    </source>
</evidence>
<dbReference type="OrthoDB" id="10361228at2759"/>
<evidence type="ECO:0000256" key="2">
    <source>
        <dbReference type="SAM" id="Phobius"/>
    </source>
</evidence>
<organism evidence="4 5">
    <name type="scientific">Thraustotheca clavata</name>
    <dbReference type="NCBI Taxonomy" id="74557"/>
    <lineage>
        <taxon>Eukaryota</taxon>
        <taxon>Sar</taxon>
        <taxon>Stramenopiles</taxon>
        <taxon>Oomycota</taxon>
        <taxon>Saprolegniomycetes</taxon>
        <taxon>Saprolegniales</taxon>
        <taxon>Achlyaceae</taxon>
        <taxon>Thraustotheca</taxon>
    </lineage>
</organism>
<reference evidence="4 5" key="1">
    <citation type="journal article" date="2014" name="Genome Biol. Evol.">
        <title>The secreted proteins of Achlya hypogyna and Thraustotheca clavata identify the ancestral oomycete secretome and reveal gene acquisitions by horizontal gene transfer.</title>
        <authorList>
            <person name="Misner I."/>
            <person name="Blouin N."/>
            <person name="Leonard G."/>
            <person name="Richards T.A."/>
            <person name="Lane C.E."/>
        </authorList>
    </citation>
    <scope>NUCLEOTIDE SEQUENCE [LARGE SCALE GENOMIC DNA]</scope>
    <source>
        <strain evidence="4 5">ATCC 34112</strain>
    </source>
</reference>
<keyword evidence="2" id="KW-1133">Transmembrane helix</keyword>
<dbReference type="AlphaFoldDB" id="A0A1V9YUK1"/>
<keyword evidence="3" id="KW-0732">Signal</keyword>
<feature type="compositionally biased region" description="Pro residues" evidence="1">
    <location>
        <begin position="117"/>
        <end position="129"/>
    </location>
</feature>
<name>A0A1V9YUK1_9STRA</name>
<evidence type="ECO:0000313" key="5">
    <source>
        <dbReference type="Proteomes" id="UP000243217"/>
    </source>
</evidence>
<feature type="transmembrane region" description="Helical" evidence="2">
    <location>
        <begin position="28"/>
        <end position="49"/>
    </location>
</feature>
<feature type="signal peptide" evidence="3">
    <location>
        <begin position="1"/>
        <end position="18"/>
    </location>
</feature>
<keyword evidence="5" id="KW-1185">Reference proteome</keyword>
<proteinExistence type="predicted"/>
<feature type="chain" id="PRO_5012144825" description="Secreted protein" evidence="3">
    <location>
        <begin position="19"/>
        <end position="135"/>
    </location>
</feature>
<sequence length="135" mass="14507">MVWFLLLILAALVSPASANIFRGSESLMFIPLMVVVPVIIGVIVMVTCGKRCQCCKTAREKIEEQIIIGVPVVVFIEEGRESIMSTENGSFYMSGSTPVAELADVYESQAATRATRPPMPTTPTQPQSPPSCSAA</sequence>
<keyword evidence="2" id="KW-0812">Transmembrane</keyword>
<evidence type="ECO:0000256" key="3">
    <source>
        <dbReference type="SAM" id="SignalP"/>
    </source>
</evidence>
<evidence type="ECO:0000313" key="4">
    <source>
        <dbReference type="EMBL" id="OQR89240.1"/>
    </source>
</evidence>
<comment type="caution">
    <text evidence="4">The sequence shown here is derived from an EMBL/GenBank/DDBJ whole genome shotgun (WGS) entry which is preliminary data.</text>
</comment>
<gene>
    <name evidence="4" type="ORF">THRCLA_22721</name>
</gene>
<accession>A0A1V9YUK1</accession>
<evidence type="ECO:0000256" key="1">
    <source>
        <dbReference type="SAM" id="MobiDB-lite"/>
    </source>
</evidence>
<feature type="region of interest" description="Disordered" evidence="1">
    <location>
        <begin position="110"/>
        <end position="135"/>
    </location>
</feature>
<dbReference type="Proteomes" id="UP000243217">
    <property type="component" value="Unassembled WGS sequence"/>
</dbReference>
<protein>
    <recommendedName>
        <fullName evidence="6">Secreted protein</fullName>
    </recommendedName>
</protein>
<dbReference type="EMBL" id="JNBS01002803">
    <property type="protein sequence ID" value="OQR89240.1"/>
    <property type="molecule type" value="Genomic_DNA"/>
</dbReference>